<dbReference type="Gene3D" id="3.40.50.150">
    <property type="entry name" value="Vaccinia Virus protein VP39"/>
    <property type="match status" value="1"/>
</dbReference>
<dbReference type="PANTHER" id="PTHR34203:SF13">
    <property type="entry name" value="EXPRESSED PROTEIN"/>
    <property type="match status" value="1"/>
</dbReference>
<dbReference type="InterPro" id="IPR052514">
    <property type="entry name" value="SAM-dependent_MTase"/>
</dbReference>
<dbReference type="AlphaFoldDB" id="A0A210Q411"/>
<dbReference type="InterPro" id="IPR029063">
    <property type="entry name" value="SAM-dependent_MTases_sf"/>
</dbReference>
<proteinExistence type="predicted"/>
<dbReference type="PANTHER" id="PTHR34203">
    <property type="entry name" value="METHYLTRANSFERASE, FKBM FAMILY PROTEIN"/>
    <property type="match status" value="1"/>
</dbReference>
<comment type="caution">
    <text evidence="3">The sequence shown here is derived from an EMBL/GenBank/DDBJ whole genome shotgun (WGS) entry which is preliminary data.</text>
</comment>
<evidence type="ECO:0000313" key="4">
    <source>
        <dbReference type="Proteomes" id="UP000242188"/>
    </source>
</evidence>
<feature type="transmembrane region" description="Helical" evidence="1">
    <location>
        <begin position="12"/>
        <end position="36"/>
    </location>
</feature>
<accession>A0A210Q411</accession>
<evidence type="ECO:0000313" key="3">
    <source>
        <dbReference type="EMBL" id="OWF43473.1"/>
    </source>
</evidence>
<keyword evidence="1" id="KW-0812">Transmembrane</keyword>
<feature type="domain" description="Methyltransferase FkbM" evidence="2">
    <location>
        <begin position="147"/>
        <end position="321"/>
    </location>
</feature>
<name>A0A210Q411_MIZYE</name>
<reference evidence="3 4" key="1">
    <citation type="journal article" date="2017" name="Nat. Ecol. Evol.">
        <title>Scallop genome provides insights into evolution of bilaterian karyotype and development.</title>
        <authorList>
            <person name="Wang S."/>
            <person name="Zhang J."/>
            <person name="Jiao W."/>
            <person name="Li J."/>
            <person name="Xun X."/>
            <person name="Sun Y."/>
            <person name="Guo X."/>
            <person name="Huan P."/>
            <person name="Dong B."/>
            <person name="Zhang L."/>
            <person name="Hu X."/>
            <person name="Sun X."/>
            <person name="Wang J."/>
            <person name="Zhao C."/>
            <person name="Wang Y."/>
            <person name="Wang D."/>
            <person name="Huang X."/>
            <person name="Wang R."/>
            <person name="Lv J."/>
            <person name="Li Y."/>
            <person name="Zhang Z."/>
            <person name="Liu B."/>
            <person name="Lu W."/>
            <person name="Hui Y."/>
            <person name="Liang J."/>
            <person name="Zhou Z."/>
            <person name="Hou R."/>
            <person name="Li X."/>
            <person name="Liu Y."/>
            <person name="Li H."/>
            <person name="Ning X."/>
            <person name="Lin Y."/>
            <person name="Zhao L."/>
            <person name="Xing Q."/>
            <person name="Dou J."/>
            <person name="Li Y."/>
            <person name="Mao J."/>
            <person name="Guo H."/>
            <person name="Dou H."/>
            <person name="Li T."/>
            <person name="Mu C."/>
            <person name="Jiang W."/>
            <person name="Fu Q."/>
            <person name="Fu X."/>
            <person name="Miao Y."/>
            <person name="Liu J."/>
            <person name="Yu Q."/>
            <person name="Li R."/>
            <person name="Liao H."/>
            <person name="Li X."/>
            <person name="Kong Y."/>
            <person name="Jiang Z."/>
            <person name="Chourrout D."/>
            <person name="Li R."/>
            <person name="Bao Z."/>
        </authorList>
    </citation>
    <scope>NUCLEOTIDE SEQUENCE [LARGE SCALE GENOMIC DNA]</scope>
    <source>
        <strain evidence="3 4">PY_sf001</strain>
    </source>
</reference>
<dbReference type="Pfam" id="PF05050">
    <property type="entry name" value="Methyltransf_21"/>
    <property type="match status" value="1"/>
</dbReference>
<dbReference type="OrthoDB" id="411251at2759"/>
<sequence length="366" mass="41988">MMFKTRWRKSTLCLLAVVMVVVILVMNILDVPFGLLDKGLQVERDPLLASPVSVPVIIPEVEVYTFQEVTKWTRDSNVCAAIDNKIYHGDFFRVPLESQVGSLSVFIHNPTKDGLSGKIYKERRWEPNILNVILLFLRTDDDTNFIDIGANIGLHGLQIAKYGRKVLALEGSMYNVQHICASTHYGRFHDYVKVIYNVVGKDHSMSNIILGRGGDLTGNFVNISNIRKQKFKTDGRYSYKETSVSVPTVMLDDLVTWEHFEMFKKSFIKMDVEGSEHFVMEGAKRFMQNSIIKGIIMEWTWHIGQSSSETILSIMKSYNFQPYDFANTKITRKKFFTQDSVTKLFRSLNPNESNVWPDNVLWMPAS</sequence>
<dbReference type="InterPro" id="IPR006342">
    <property type="entry name" value="FkbM_mtfrase"/>
</dbReference>
<protein>
    <recommendedName>
        <fullName evidence="2">Methyltransferase FkbM domain-containing protein</fullName>
    </recommendedName>
</protein>
<dbReference type="NCBIfam" id="TIGR01444">
    <property type="entry name" value="fkbM_fam"/>
    <property type="match status" value="1"/>
</dbReference>
<evidence type="ECO:0000256" key="1">
    <source>
        <dbReference type="SAM" id="Phobius"/>
    </source>
</evidence>
<dbReference type="SUPFAM" id="SSF53335">
    <property type="entry name" value="S-adenosyl-L-methionine-dependent methyltransferases"/>
    <property type="match status" value="1"/>
</dbReference>
<dbReference type="Proteomes" id="UP000242188">
    <property type="component" value="Unassembled WGS sequence"/>
</dbReference>
<keyword evidence="4" id="KW-1185">Reference proteome</keyword>
<dbReference type="EMBL" id="NEDP02005094">
    <property type="protein sequence ID" value="OWF43473.1"/>
    <property type="molecule type" value="Genomic_DNA"/>
</dbReference>
<keyword evidence="1" id="KW-0472">Membrane</keyword>
<organism evidence="3 4">
    <name type="scientific">Mizuhopecten yessoensis</name>
    <name type="common">Japanese scallop</name>
    <name type="synonym">Patinopecten yessoensis</name>
    <dbReference type="NCBI Taxonomy" id="6573"/>
    <lineage>
        <taxon>Eukaryota</taxon>
        <taxon>Metazoa</taxon>
        <taxon>Spiralia</taxon>
        <taxon>Lophotrochozoa</taxon>
        <taxon>Mollusca</taxon>
        <taxon>Bivalvia</taxon>
        <taxon>Autobranchia</taxon>
        <taxon>Pteriomorphia</taxon>
        <taxon>Pectinida</taxon>
        <taxon>Pectinoidea</taxon>
        <taxon>Pectinidae</taxon>
        <taxon>Mizuhopecten</taxon>
    </lineage>
</organism>
<evidence type="ECO:0000259" key="2">
    <source>
        <dbReference type="Pfam" id="PF05050"/>
    </source>
</evidence>
<gene>
    <name evidence="3" type="ORF">KP79_PYT23885</name>
</gene>
<keyword evidence="1" id="KW-1133">Transmembrane helix</keyword>